<reference evidence="11 12" key="1">
    <citation type="submission" date="2023-01" db="EMBL/GenBank/DDBJ databases">
        <title>Psychroserpens ponticola sp. nov., isolated from seawater.</title>
        <authorList>
            <person name="Kristyanto S."/>
            <person name="Jung J."/>
            <person name="Kim J.M."/>
            <person name="Jeon C.O."/>
        </authorList>
    </citation>
    <scope>NUCLEOTIDE SEQUENCE [LARGE SCALE GENOMIC DNA]</scope>
    <source>
        <strain evidence="11 12">MSW6</strain>
    </source>
</reference>
<keyword evidence="7 11" id="KW-0482">Metalloprotease</keyword>
<dbReference type="Pfam" id="PF18962">
    <property type="entry name" value="Por_Secre_tail"/>
    <property type="match status" value="1"/>
</dbReference>
<evidence type="ECO:0000259" key="10">
    <source>
        <dbReference type="PROSITE" id="PS51829"/>
    </source>
</evidence>
<gene>
    <name evidence="11" type="ORF">MUN68_000160</name>
</gene>
<evidence type="ECO:0000256" key="8">
    <source>
        <dbReference type="ARBA" id="ARBA00023157"/>
    </source>
</evidence>
<keyword evidence="2" id="KW-0645">Protease</keyword>
<comment type="similarity">
    <text evidence="1">Belongs to the peptidase M43B family.</text>
</comment>
<evidence type="ECO:0000256" key="6">
    <source>
        <dbReference type="ARBA" id="ARBA00022833"/>
    </source>
</evidence>
<organism evidence="11 12">
    <name type="scientific">Psychroserpens ponticola</name>
    <dbReference type="NCBI Taxonomy" id="2932268"/>
    <lineage>
        <taxon>Bacteria</taxon>
        <taxon>Pseudomonadati</taxon>
        <taxon>Bacteroidota</taxon>
        <taxon>Flavobacteriia</taxon>
        <taxon>Flavobacteriales</taxon>
        <taxon>Flavobacteriaceae</taxon>
        <taxon>Psychroserpens</taxon>
    </lineage>
</organism>
<dbReference type="PROSITE" id="PS51829">
    <property type="entry name" value="P_HOMO_B"/>
    <property type="match status" value="1"/>
</dbReference>
<evidence type="ECO:0000256" key="9">
    <source>
        <dbReference type="SAM" id="SignalP"/>
    </source>
</evidence>
<dbReference type="InterPro" id="IPR024079">
    <property type="entry name" value="MetalloPept_cat_dom_sf"/>
</dbReference>
<protein>
    <submittedName>
        <fullName evidence="11">M43 family zinc metalloprotease</fullName>
    </submittedName>
</protein>
<evidence type="ECO:0000313" key="11">
    <source>
        <dbReference type="EMBL" id="WCO01921.1"/>
    </source>
</evidence>
<evidence type="ECO:0000256" key="7">
    <source>
        <dbReference type="ARBA" id="ARBA00023049"/>
    </source>
</evidence>
<dbReference type="RefSeq" id="WP_249996321.1">
    <property type="nucleotide sequence ID" value="NZ_CP116221.1"/>
</dbReference>
<keyword evidence="4 9" id="KW-0732">Signal</keyword>
<dbReference type="Proteomes" id="UP001202717">
    <property type="component" value="Chromosome"/>
</dbReference>
<keyword evidence="3" id="KW-0479">Metal-binding</keyword>
<keyword evidence="6" id="KW-0862">Zinc</keyword>
<proteinExistence type="inferred from homology"/>
<dbReference type="InterPro" id="IPR008979">
    <property type="entry name" value="Galactose-bd-like_sf"/>
</dbReference>
<keyword evidence="12" id="KW-1185">Reference proteome</keyword>
<dbReference type="EMBL" id="CP116221">
    <property type="protein sequence ID" value="WCO01921.1"/>
    <property type="molecule type" value="Genomic_DNA"/>
</dbReference>
<dbReference type="SUPFAM" id="SSF49785">
    <property type="entry name" value="Galactose-binding domain-like"/>
    <property type="match status" value="1"/>
</dbReference>
<evidence type="ECO:0000256" key="4">
    <source>
        <dbReference type="ARBA" id="ARBA00022729"/>
    </source>
</evidence>
<dbReference type="Pfam" id="PF05572">
    <property type="entry name" value="Peptidase_M43"/>
    <property type="match status" value="1"/>
</dbReference>
<evidence type="ECO:0000256" key="2">
    <source>
        <dbReference type="ARBA" id="ARBA00022670"/>
    </source>
</evidence>
<name>A0ABY7S0C1_9FLAO</name>
<evidence type="ECO:0000313" key="12">
    <source>
        <dbReference type="Proteomes" id="UP001202717"/>
    </source>
</evidence>
<feature type="signal peptide" evidence="9">
    <location>
        <begin position="1"/>
        <end position="23"/>
    </location>
</feature>
<keyword evidence="5" id="KW-0378">Hydrolase</keyword>
<dbReference type="InterPro" id="IPR008754">
    <property type="entry name" value="Peptidase_M43"/>
</dbReference>
<keyword evidence="8" id="KW-1015">Disulfide bond</keyword>
<evidence type="ECO:0000256" key="1">
    <source>
        <dbReference type="ARBA" id="ARBA00008721"/>
    </source>
</evidence>
<dbReference type="SUPFAM" id="SSF55486">
    <property type="entry name" value="Metalloproteases ('zincins'), catalytic domain"/>
    <property type="match status" value="1"/>
</dbReference>
<dbReference type="PANTHER" id="PTHR47466">
    <property type="match status" value="1"/>
</dbReference>
<dbReference type="NCBIfam" id="TIGR04183">
    <property type="entry name" value="Por_Secre_tail"/>
    <property type="match status" value="1"/>
</dbReference>
<sequence>MKNFTLKSIFTVLALMLAVTSYSQDRTCGMMEYMEEMKKDPVLLKEYQENQRKFKAELAKRLRSDFQARGGATIEIPVAVHFMTGNTNDRACLEALAQRQIDVLNADYSASNTDISTWNAIADNYVGLDAPGVANITFCLATSNHPAAVPQLVEGQPAVTIGYNFANGSGFPETDVNFQGYMNFVVKPLNGLLGYSPLGGSVANGAAVVIDPSTFGTGGGCANGIAPSSPYNLGRTTTHELGHFYSLRHTFNGDATQGDPNAVCGSGTGDGIADTPEVASATYGCPSNPTPFACNAPERRLTMNYMDYVNDACMYMFTPGQANQVDAYIAGVLASAFKPNVCGAANPGFALTANDSPVYSCPDIDTEAVFNLSYTTILDFNETTTFSATGLPANATVNFTPSSLSNDGDFVMTVGGIGATALGVYTITVTGTSNSVVETVDVVLNNNCTEIDCIPFTPDPMNFPLSITDGLAGGGVGQPLAQLTINVPNSSIIDGMTVSVDLTHTYTQDLILQLLHPDGATFVNLLGQDCGSENLNNTLITFDDEGSTITCPGGDNDIIPSGTYAPSDPLSTFDGLDAQGDWTLFVADVFEGDIGQLNSLTLSICSEQQLSVDKFSLDSFAIFPNPNNGEFTIKLNSNSGNDIKVDVFDIRGRRIFNNIYANTGDFSETVNLNSVQSGMYLVTVNDGNNEITKRIIVE</sequence>
<dbReference type="InterPro" id="IPR026444">
    <property type="entry name" value="Secre_tail"/>
</dbReference>
<accession>A0ABY7S0C1</accession>
<feature type="chain" id="PRO_5047548950" evidence="9">
    <location>
        <begin position="24"/>
        <end position="698"/>
    </location>
</feature>
<dbReference type="InterPro" id="IPR002884">
    <property type="entry name" value="P_dom"/>
</dbReference>
<dbReference type="PANTHER" id="PTHR47466:SF1">
    <property type="entry name" value="METALLOPROTEASE MEP1 (AFU_ORTHOLOGUE AFUA_1G07730)-RELATED"/>
    <property type="match status" value="1"/>
</dbReference>
<evidence type="ECO:0000256" key="5">
    <source>
        <dbReference type="ARBA" id="ARBA00022801"/>
    </source>
</evidence>
<evidence type="ECO:0000256" key="3">
    <source>
        <dbReference type="ARBA" id="ARBA00022723"/>
    </source>
</evidence>
<feature type="domain" description="P/Homo B" evidence="10">
    <location>
        <begin position="456"/>
        <end position="610"/>
    </location>
</feature>
<dbReference type="Gene3D" id="3.40.390.10">
    <property type="entry name" value="Collagenase (Catalytic Domain)"/>
    <property type="match status" value="1"/>
</dbReference>
<dbReference type="Pfam" id="PF01483">
    <property type="entry name" value="P_proprotein"/>
    <property type="match status" value="1"/>
</dbReference>
<dbReference type="Gene3D" id="2.60.120.260">
    <property type="entry name" value="Galactose-binding domain-like"/>
    <property type="match status" value="1"/>
</dbReference>
<dbReference type="GO" id="GO:0008237">
    <property type="term" value="F:metallopeptidase activity"/>
    <property type="evidence" value="ECO:0007669"/>
    <property type="project" value="UniProtKB-KW"/>
</dbReference>